<dbReference type="Proteomes" id="UP001221142">
    <property type="component" value="Unassembled WGS sequence"/>
</dbReference>
<dbReference type="PANTHER" id="PTHR36927">
    <property type="entry name" value="BLR4337 PROTEIN"/>
    <property type="match status" value="1"/>
</dbReference>
<comment type="caution">
    <text evidence="3">The sequence shown here is derived from an EMBL/GenBank/DDBJ whole genome shotgun (WGS) entry which is preliminary data.</text>
</comment>
<dbReference type="Pfam" id="PF01757">
    <property type="entry name" value="Acyl_transf_3"/>
    <property type="match status" value="1"/>
</dbReference>
<evidence type="ECO:0000259" key="2">
    <source>
        <dbReference type="Pfam" id="PF01757"/>
    </source>
</evidence>
<feature type="transmembrane region" description="Helical" evidence="1">
    <location>
        <begin position="30"/>
        <end position="52"/>
    </location>
</feature>
<feature type="transmembrane region" description="Helical" evidence="1">
    <location>
        <begin position="189"/>
        <end position="209"/>
    </location>
</feature>
<evidence type="ECO:0000313" key="4">
    <source>
        <dbReference type="Proteomes" id="UP001221142"/>
    </source>
</evidence>
<feature type="transmembrane region" description="Helical" evidence="1">
    <location>
        <begin position="229"/>
        <end position="247"/>
    </location>
</feature>
<dbReference type="InterPro" id="IPR002656">
    <property type="entry name" value="Acyl_transf_3_dom"/>
</dbReference>
<keyword evidence="1" id="KW-1133">Transmembrane helix</keyword>
<dbReference type="InterPro" id="IPR050623">
    <property type="entry name" value="Glucan_succinyl_AcylTrfase"/>
</dbReference>
<protein>
    <recommendedName>
        <fullName evidence="2">Acyltransferase 3 domain-containing protein</fullName>
    </recommendedName>
</protein>
<evidence type="ECO:0000313" key="3">
    <source>
        <dbReference type="EMBL" id="KAJ7647584.1"/>
    </source>
</evidence>
<feature type="transmembrane region" description="Helical" evidence="1">
    <location>
        <begin position="254"/>
        <end position="274"/>
    </location>
</feature>
<dbReference type="PANTHER" id="PTHR36927:SF4">
    <property type="entry name" value="BLR5718 PROTEIN"/>
    <property type="match status" value="1"/>
</dbReference>
<dbReference type="EMBL" id="JARKIF010000002">
    <property type="protein sequence ID" value="KAJ7647584.1"/>
    <property type="molecule type" value="Genomic_DNA"/>
</dbReference>
<keyword evidence="4" id="KW-1185">Reference proteome</keyword>
<feature type="transmembrane region" description="Helical" evidence="1">
    <location>
        <begin position="357"/>
        <end position="378"/>
    </location>
</feature>
<feature type="transmembrane region" description="Helical" evidence="1">
    <location>
        <begin position="64"/>
        <end position="87"/>
    </location>
</feature>
<dbReference type="AlphaFoldDB" id="A0AAD7FX20"/>
<feature type="transmembrane region" description="Helical" evidence="1">
    <location>
        <begin position="108"/>
        <end position="129"/>
    </location>
</feature>
<feature type="domain" description="Acyltransferase 3" evidence="2">
    <location>
        <begin position="22"/>
        <end position="375"/>
    </location>
</feature>
<name>A0AAD7FX20_9AGAR</name>
<keyword evidence="1" id="KW-0472">Membrane</keyword>
<feature type="transmembrane region" description="Helical" evidence="1">
    <location>
        <begin position="328"/>
        <end position="345"/>
    </location>
</feature>
<reference evidence="3" key="1">
    <citation type="submission" date="2023-03" db="EMBL/GenBank/DDBJ databases">
        <title>Massive genome expansion in bonnet fungi (Mycena s.s.) driven by repeated elements and novel gene families across ecological guilds.</title>
        <authorList>
            <consortium name="Lawrence Berkeley National Laboratory"/>
            <person name="Harder C.B."/>
            <person name="Miyauchi S."/>
            <person name="Viragh M."/>
            <person name="Kuo A."/>
            <person name="Thoen E."/>
            <person name="Andreopoulos B."/>
            <person name="Lu D."/>
            <person name="Skrede I."/>
            <person name="Drula E."/>
            <person name="Henrissat B."/>
            <person name="Morin E."/>
            <person name="Kohler A."/>
            <person name="Barry K."/>
            <person name="LaButti K."/>
            <person name="Morin E."/>
            <person name="Salamov A."/>
            <person name="Lipzen A."/>
            <person name="Mereny Z."/>
            <person name="Hegedus B."/>
            <person name="Baldrian P."/>
            <person name="Stursova M."/>
            <person name="Weitz H."/>
            <person name="Taylor A."/>
            <person name="Grigoriev I.V."/>
            <person name="Nagy L.G."/>
            <person name="Martin F."/>
            <person name="Kauserud H."/>
        </authorList>
    </citation>
    <scope>NUCLEOTIDE SEQUENCE</scope>
    <source>
        <strain evidence="3">9284</strain>
    </source>
</reference>
<organism evidence="3 4">
    <name type="scientific">Roridomyces roridus</name>
    <dbReference type="NCBI Taxonomy" id="1738132"/>
    <lineage>
        <taxon>Eukaryota</taxon>
        <taxon>Fungi</taxon>
        <taxon>Dikarya</taxon>
        <taxon>Basidiomycota</taxon>
        <taxon>Agaricomycotina</taxon>
        <taxon>Agaricomycetes</taxon>
        <taxon>Agaricomycetidae</taxon>
        <taxon>Agaricales</taxon>
        <taxon>Marasmiineae</taxon>
        <taxon>Mycenaceae</taxon>
        <taxon>Roridomyces</taxon>
    </lineage>
</organism>
<feature type="transmembrane region" description="Helical" evidence="1">
    <location>
        <begin position="286"/>
        <end position="307"/>
    </location>
</feature>
<gene>
    <name evidence="3" type="ORF">FB45DRAFT_1052042</name>
</gene>
<proteinExistence type="predicted"/>
<accession>A0AAD7FX20</accession>
<sequence>MSDPESELAALLPRLVRDSRVHFLDNLRTALIVLVIFHHAALSFGGIGAWYYTSPWHPPESSAILVTFVAVNQSYFMGTLFFLAGHFSAISVDRKPWKTVVSDKFQRLGIPAVVYTLFLHEIAIALVLWSRNAPIASTLLHYWLGLRGVRGPVWFIATLLVFDLVYVMIRTCLPSFSFLTPNTIGRYRVTVALCLLSTIVASFLIRCSWPIGTTWAPLDLQLGYAPQYILAYLAGTSLSRIQLYLLVNQPAQRLALGYLGAVASLALIALPFGWDSSPVFNGGASLPALLYAIWNELSFYFIGTALFSFFHSSPYTTKRWGNASRYSYGAFLVHSIVVVALQILVDKTFKASLNGVVATAVVGTAGTFISWAVSWALIRIPGVGHII</sequence>
<keyword evidence="1" id="KW-0812">Transmembrane</keyword>
<evidence type="ECO:0000256" key="1">
    <source>
        <dbReference type="SAM" id="Phobius"/>
    </source>
</evidence>
<dbReference type="GO" id="GO:0016747">
    <property type="term" value="F:acyltransferase activity, transferring groups other than amino-acyl groups"/>
    <property type="evidence" value="ECO:0007669"/>
    <property type="project" value="InterPro"/>
</dbReference>
<feature type="transmembrane region" description="Helical" evidence="1">
    <location>
        <begin position="149"/>
        <end position="169"/>
    </location>
</feature>